<keyword evidence="2" id="KW-1185">Reference proteome</keyword>
<protein>
    <recommendedName>
        <fullName evidence="3">DUF104 domain-containing protein</fullName>
    </recommendedName>
</protein>
<dbReference type="KEGG" id="tsy:THSYN_23975"/>
<dbReference type="RefSeq" id="WP_100921390.1">
    <property type="nucleotide sequence ID" value="NZ_CP020370.1"/>
</dbReference>
<dbReference type="Pfam" id="PF01954">
    <property type="entry name" value="AF2212-like"/>
    <property type="match status" value="1"/>
</dbReference>
<sequence length="77" mass="8554">MTDTIEVLYDGKVFRPTGPIALAPNTRVRMAIESLPPAEQEAPSFLRTARALELEGPPDWSEKVDEYLYGGARPHVD</sequence>
<proteinExistence type="predicted"/>
<reference evidence="1 2" key="1">
    <citation type="submission" date="2017-03" db="EMBL/GenBank/DDBJ databases">
        <title>Complete genome sequence of Candidatus 'Thiodictyon syntrophicum' sp. nov. strain Cad16T, a photolithoautotroph purple sulfur bacterium isolated from an alpine meromictic lake.</title>
        <authorList>
            <person name="Luedin S.M."/>
            <person name="Pothier J.F."/>
            <person name="Danza F."/>
            <person name="Storelli N."/>
            <person name="Wittwer M."/>
            <person name="Tonolla M."/>
        </authorList>
    </citation>
    <scope>NUCLEOTIDE SEQUENCE [LARGE SCALE GENOMIC DNA]</scope>
    <source>
        <strain evidence="1 2">Cad16T</strain>
    </source>
</reference>
<dbReference type="EMBL" id="CP020370">
    <property type="protein sequence ID" value="AUB83710.1"/>
    <property type="molecule type" value="Genomic_DNA"/>
</dbReference>
<dbReference type="InterPro" id="IPR008203">
    <property type="entry name" value="AF2212-like"/>
</dbReference>
<gene>
    <name evidence="1" type="ORF">THSYN_23975</name>
</gene>
<evidence type="ECO:0008006" key="3">
    <source>
        <dbReference type="Google" id="ProtNLM"/>
    </source>
</evidence>
<dbReference type="OrthoDB" id="428699at2"/>
<name>A0A2K8UDP6_9GAMM</name>
<dbReference type="AlphaFoldDB" id="A0A2K8UDP6"/>
<organism evidence="1 2">
    <name type="scientific">Candidatus Thiodictyon syntrophicum</name>
    <dbReference type="NCBI Taxonomy" id="1166950"/>
    <lineage>
        <taxon>Bacteria</taxon>
        <taxon>Pseudomonadati</taxon>
        <taxon>Pseudomonadota</taxon>
        <taxon>Gammaproteobacteria</taxon>
        <taxon>Chromatiales</taxon>
        <taxon>Chromatiaceae</taxon>
        <taxon>Thiodictyon</taxon>
    </lineage>
</organism>
<dbReference type="Gene3D" id="4.10.1150.10">
    <property type="entry name" value="AF2212/PG0164-like"/>
    <property type="match status" value="1"/>
</dbReference>
<accession>A0A2K8UDP6</accession>
<evidence type="ECO:0000313" key="2">
    <source>
        <dbReference type="Proteomes" id="UP000232638"/>
    </source>
</evidence>
<dbReference type="SUPFAM" id="SSF141694">
    <property type="entry name" value="AF2212/PG0164-like"/>
    <property type="match status" value="1"/>
</dbReference>
<dbReference type="Proteomes" id="UP000232638">
    <property type="component" value="Chromosome"/>
</dbReference>
<evidence type="ECO:0000313" key="1">
    <source>
        <dbReference type="EMBL" id="AUB83710.1"/>
    </source>
</evidence>
<dbReference type="InterPro" id="IPR024069">
    <property type="entry name" value="AF2212-like_dom_sf"/>
</dbReference>